<comment type="similarity">
    <text evidence="2">Belongs to the TacA antitoxin family.</text>
</comment>
<dbReference type="RefSeq" id="WP_143969750.1">
    <property type="nucleotide sequence ID" value="NZ_VJOO01000037.1"/>
</dbReference>
<name>A0A554XFZ4_9BURK</name>
<dbReference type="InterPro" id="IPR014795">
    <property type="entry name" value="TacA_1-like"/>
</dbReference>
<evidence type="ECO:0000256" key="2">
    <source>
        <dbReference type="ARBA" id="ARBA00049988"/>
    </source>
</evidence>
<dbReference type="GO" id="GO:0006355">
    <property type="term" value="P:regulation of DNA-templated transcription"/>
    <property type="evidence" value="ECO:0007669"/>
    <property type="project" value="InterPro"/>
</dbReference>
<evidence type="ECO:0000313" key="4">
    <source>
        <dbReference type="Proteomes" id="UP000316388"/>
    </source>
</evidence>
<sequence>MQEKNEAFLDGVRITLRMTPQQRDLLRRAAEVGGMPVSTFVLHSACQAADLLLIEQQPGVLSPTVESLPTFTEPARQRWEAIPADIRQRLLSNVWCGCCRHEVTITNFSGTIKGRDLLLVGKCAECHGDVARVIEGA</sequence>
<organism evidence="3 4">
    <name type="scientific">Tepidimonas fonticaldi</name>
    <dbReference type="NCBI Taxonomy" id="1101373"/>
    <lineage>
        <taxon>Bacteria</taxon>
        <taxon>Pseudomonadati</taxon>
        <taxon>Pseudomonadota</taxon>
        <taxon>Betaproteobacteria</taxon>
        <taxon>Burkholderiales</taxon>
        <taxon>Tepidimonas</taxon>
    </lineage>
</organism>
<dbReference type="Pfam" id="PF08681">
    <property type="entry name" value="TacA1"/>
    <property type="match status" value="1"/>
</dbReference>
<reference evidence="3 4" key="1">
    <citation type="submission" date="2019-07" db="EMBL/GenBank/DDBJ databases">
        <title>Tepidimonas fonticaldi AT-A2 draft genome.</title>
        <authorList>
            <person name="Da Costa M.S."/>
            <person name="Froufe H.J.C."/>
            <person name="Egas C."/>
            <person name="Albuquerque L."/>
        </authorList>
    </citation>
    <scope>NUCLEOTIDE SEQUENCE [LARGE SCALE GENOMIC DNA]</scope>
    <source>
        <strain evidence="3 4">AT-A2</strain>
    </source>
</reference>
<dbReference type="InterPro" id="IPR010985">
    <property type="entry name" value="Ribbon_hlx_hlx"/>
</dbReference>
<protein>
    <recommendedName>
        <fullName evidence="5">DUF1778 domain-containing protein</fullName>
    </recommendedName>
</protein>
<dbReference type="AlphaFoldDB" id="A0A554XFZ4"/>
<accession>A0A554XFZ4</accession>
<evidence type="ECO:0000313" key="3">
    <source>
        <dbReference type="EMBL" id="TSE34756.1"/>
    </source>
</evidence>
<keyword evidence="1" id="KW-1277">Toxin-antitoxin system</keyword>
<dbReference type="Gene3D" id="1.20.5.780">
    <property type="entry name" value="Single helix bin"/>
    <property type="match status" value="1"/>
</dbReference>
<proteinExistence type="inferred from homology"/>
<dbReference type="EMBL" id="VJOO01000037">
    <property type="protein sequence ID" value="TSE34756.1"/>
    <property type="molecule type" value="Genomic_DNA"/>
</dbReference>
<evidence type="ECO:0008006" key="5">
    <source>
        <dbReference type="Google" id="ProtNLM"/>
    </source>
</evidence>
<dbReference type="SUPFAM" id="SSF47598">
    <property type="entry name" value="Ribbon-helix-helix"/>
    <property type="match status" value="1"/>
</dbReference>
<comment type="caution">
    <text evidence="3">The sequence shown here is derived from an EMBL/GenBank/DDBJ whole genome shotgun (WGS) entry which is preliminary data.</text>
</comment>
<evidence type="ECO:0000256" key="1">
    <source>
        <dbReference type="ARBA" id="ARBA00022649"/>
    </source>
</evidence>
<gene>
    <name evidence="3" type="ORF">Tfont_02555</name>
</gene>
<dbReference type="Proteomes" id="UP000316388">
    <property type="component" value="Unassembled WGS sequence"/>
</dbReference>